<dbReference type="GO" id="GO:0005886">
    <property type="term" value="C:plasma membrane"/>
    <property type="evidence" value="ECO:0007669"/>
    <property type="project" value="UniProtKB-SubCell"/>
</dbReference>
<evidence type="ECO:0000256" key="16">
    <source>
        <dbReference type="SAM" id="Coils"/>
    </source>
</evidence>
<dbReference type="InterPro" id="IPR003856">
    <property type="entry name" value="LPS_length_determ_N"/>
</dbReference>
<keyword evidence="7" id="KW-0547">Nucleotide-binding</keyword>
<evidence type="ECO:0000256" key="13">
    <source>
        <dbReference type="ARBA" id="ARBA00053015"/>
    </source>
</evidence>
<comment type="similarity">
    <text evidence="2">Belongs to the etk/wzc family.</text>
</comment>
<dbReference type="InterPro" id="IPR025669">
    <property type="entry name" value="AAA_dom"/>
</dbReference>
<dbReference type="FunFam" id="3.40.50.300:FF:000527">
    <property type="entry name" value="Tyrosine-protein kinase etk"/>
    <property type="match status" value="1"/>
</dbReference>
<evidence type="ECO:0000256" key="15">
    <source>
        <dbReference type="ARBA" id="ARBA00072239"/>
    </source>
</evidence>
<keyword evidence="6 17" id="KW-0812">Transmembrane</keyword>
<dbReference type="PANTHER" id="PTHR32309">
    <property type="entry name" value="TYROSINE-PROTEIN KINASE"/>
    <property type="match status" value="1"/>
</dbReference>
<dbReference type="RefSeq" id="WP_069721847.1">
    <property type="nucleotide sequence ID" value="NZ_MJEL01000054.1"/>
</dbReference>
<dbReference type="NCBIfam" id="TIGR01007">
    <property type="entry name" value="eps_fam"/>
    <property type="match status" value="1"/>
</dbReference>
<evidence type="ECO:0000256" key="1">
    <source>
        <dbReference type="ARBA" id="ARBA00004429"/>
    </source>
</evidence>
<dbReference type="GO" id="GO:0005524">
    <property type="term" value="F:ATP binding"/>
    <property type="evidence" value="ECO:0007669"/>
    <property type="project" value="UniProtKB-KW"/>
</dbReference>
<organism evidence="21">
    <name type="scientific">Salmonella enterica</name>
    <name type="common">Salmonella choleraesuis</name>
    <dbReference type="NCBI Taxonomy" id="28901"/>
    <lineage>
        <taxon>Bacteria</taxon>
        <taxon>Pseudomonadati</taxon>
        <taxon>Pseudomonadota</taxon>
        <taxon>Gammaproteobacteria</taxon>
        <taxon>Enterobacterales</taxon>
        <taxon>Enterobacteriaceae</taxon>
        <taxon>Salmonella</taxon>
    </lineage>
</organism>
<keyword evidence="11 17" id="KW-0472">Membrane</keyword>
<dbReference type="SUPFAM" id="SSF52540">
    <property type="entry name" value="P-loop containing nucleoside triphosphate hydrolases"/>
    <property type="match status" value="1"/>
</dbReference>
<comment type="caution">
    <text evidence="21">The sequence shown here is derived from an EMBL/GenBank/DDBJ whole genome shotgun (WGS) entry which is preliminary data.</text>
</comment>
<evidence type="ECO:0000313" key="21">
    <source>
        <dbReference type="EMBL" id="OEH95561.1"/>
    </source>
</evidence>
<keyword evidence="8 21" id="KW-0418">Kinase</keyword>
<keyword evidence="5" id="KW-0808">Transferase</keyword>
<evidence type="ECO:0000256" key="4">
    <source>
        <dbReference type="ARBA" id="ARBA00022519"/>
    </source>
</evidence>
<dbReference type="InterPro" id="IPR005702">
    <property type="entry name" value="Wzc-like_C"/>
</dbReference>
<keyword evidence="3" id="KW-1003">Cell membrane</keyword>
<evidence type="ECO:0000256" key="11">
    <source>
        <dbReference type="ARBA" id="ARBA00023136"/>
    </source>
</evidence>
<dbReference type="InterPro" id="IPR027417">
    <property type="entry name" value="P-loop_NTPase"/>
</dbReference>
<dbReference type="AlphaFoldDB" id="A0A3F3I9I4"/>
<protein>
    <recommendedName>
        <fullName evidence="15">Tyrosine-protein kinase wzc</fullName>
    </recommendedName>
</protein>
<dbReference type="PANTHER" id="PTHR32309:SF32">
    <property type="entry name" value="TYROSINE-PROTEIN KINASE ETK-RELATED"/>
    <property type="match status" value="1"/>
</dbReference>
<feature type="coiled-coil region" evidence="16">
    <location>
        <begin position="267"/>
        <end position="294"/>
    </location>
</feature>
<dbReference type="Gene3D" id="3.40.50.300">
    <property type="entry name" value="P-loop containing nucleotide triphosphate hydrolases"/>
    <property type="match status" value="1"/>
</dbReference>
<feature type="transmembrane region" description="Helical" evidence="17">
    <location>
        <begin position="30"/>
        <end position="49"/>
    </location>
</feature>
<keyword evidence="16" id="KW-0175">Coiled coil</keyword>
<evidence type="ECO:0000256" key="14">
    <source>
        <dbReference type="ARBA" id="ARBA00058676"/>
    </source>
</evidence>
<keyword evidence="12" id="KW-0829">Tyrosine-protein kinase</keyword>
<dbReference type="Pfam" id="PF13614">
    <property type="entry name" value="AAA_31"/>
    <property type="match status" value="1"/>
</dbReference>
<dbReference type="Pfam" id="PF23607">
    <property type="entry name" value="WZC_N"/>
    <property type="match status" value="1"/>
</dbReference>
<sequence length="719" mass="78472">MPSAEAGSALNRAEEIDPVYLIHAIIDSRWMIIVITAIVTLFASLYVLLETPVYQASALIQLEAKQGNGLFRNLGQILTDSQPLSAPETVLLKSRLLLGKTVDDLGLQIHVEPDYFPVVGRGLARLSGHRPGEVKVRVFSLQARENDVSRVVLTVRDSMHYQITRDGATLTGTRGERLEGGGIVLEVSEINASPGSRFVLTRIPRLQAVTRLQETLRISEQGKNTGMLSLTLEGDDPQLISRILNTLSRHYVSQNIARQVAQDQMSLDFLNRQLPEVRAALDSAEDKLSAYRKQNNSVDLSLEAKSVLEQLVNIDNQLNELTFREAEISRRFRKEHPVYRALLEKRSALRKEKEKLNARVNGMPFTQQSVLRLSRDVESGRIVYQALLNRQQELSISRAGATGNVRIIDEAVTLPEPVRPRKLLTVLMGFLGGGMISTGVIVLRLLFRRGTESPEQLEAAGISVYACVPAASCVEKGTLRRIKSRPDILLAVAAPSDIAVEAIRGLHTSLNYVMAEAGNNVLMISGASPGAGKTFISTNLAQVVAGTGKKVLLIDADLRRGYIHRLSGGEEGEGLSGILSGRCSAGQARRSTGQSGFDYIGRGRALSHPSGLLMQPRFAGLMEQLCPQYDLVIIDTPPILAVTDAAIAGRYAGTVMLVVRFGKDSVADVMASVKRFEKSGVKVKGCVLNGVVKTAGNSYRYGTCYYDYFPAENEKDGDA</sequence>
<evidence type="ECO:0000256" key="17">
    <source>
        <dbReference type="SAM" id="Phobius"/>
    </source>
</evidence>
<dbReference type="Pfam" id="PF13807">
    <property type="entry name" value="GNVR"/>
    <property type="match status" value="1"/>
</dbReference>
<comment type="catalytic activity">
    <reaction evidence="13">
        <text>L-tyrosyl-[protein] + ATP = O-phospho-L-tyrosyl-[protein] + ADP + H(+)</text>
        <dbReference type="Rhea" id="RHEA:10596"/>
        <dbReference type="Rhea" id="RHEA-COMP:10136"/>
        <dbReference type="Rhea" id="RHEA-COMP:20101"/>
        <dbReference type="ChEBI" id="CHEBI:15378"/>
        <dbReference type="ChEBI" id="CHEBI:30616"/>
        <dbReference type="ChEBI" id="CHEBI:46858"/>
        <dbReference type="ChEBI" id="CHEBI:61978"/>
        <dbReference type="ChEBI" id="CHEBI:456216"/>
    </reaction>
</comment>
<evidence type="ECO:0000256" key="2">
    <source>
        <dbReference type="ARBA" id="ARBA00008883"/>
    </source>
</evidence>
<dbReference type="Pfam" id="PF02706">
    <property type="entry name" value="Wzz"/>
    <property type="match status" value="1"/>
</dbReference>
<feature type="domain" description="Polysaccharide chain length determinant N-terminal" evidence="18">
    <location>
        <begin position="14"/>
        <end position="105"/>
    </location>
</feature>
<name>A0A3F3I9I4_SALER</name>
<feature type="domain" description="AAA" evidence="19">
    <location>
        <begin position="524"/>
        <end position="644"/>
    </location>
</feature>
<evidence type="ECO:0000256" key="10">
    <source>
        <dbReference type="ARBA" id="ARBA00022989"/>
    </source>
</evidence>
<evidence type="ECO:0000256" key="12">
    <source>
        <dbReference type="ARBA" id="ARBA00023137"/>
    </source>
</evidence>
<keyword evidence="4" id="KW-0997">Cell inner membrane</keyword>
<dbReference type="GO" id="GO:0004713">
    <property type="term" value="F:protein tyrosine kinase activity"/>
    <property type="evidence" value="ECO:0007669"/>
    <property type="project" value="UniProtKB-KW"/>
</dbReference>
<comment type="function">
    <text evidence="14">Required for the extracellular polysaccharide colanic acid synthesis. The autophosphorylated form is inactive. Probably involved in the export of colanic acid from the cell to medium.</text>
</comment>
<dbReference type="Proteomes" id="UP000852880">
    <property type="component" value="Unassembled WGS sequence"/>
</dbReference>
<dbReference type="GO" id="GO:0042802">
    <property type="term" value="F:identical protein binding"/>
    <property type="evidence" value="ECO:0007669"/>
    <property type="project" value="UniProtKB-ARBA"/>
</dbReference>
<evidence type="ECO:0000256" key="8">
    <source>
        <dbReference type="ARBA" id="ARBA00022777"/>
    </source>
</evidence>
<evidence type="ECO:0000259" key="18">
    <source>
        <dbReference type="Pfam" id="PF02706"/>
    </source>
</evidence>
<feature type="transmembrane region" description="Helical" evidence="17">
    <location>
        <begin position="423"/>
        <end position="447"/>
    </location>
</feature>
<gene>
    <name evidence="21" type="ORF">BH006_06820</name>
</gene>
<keyword evidence="9" id="KW-0067">ATP-binding</keyword>
<evidence type="ECO:0000259" key="19">
    <source>
        <dbReference type="Pfam" id="PF13614"/>
    </source>
</evidence>
<keyword evidence="10 17" id="KW-1133">Transmembrane helix</keyword>
<evidence type="ECO:0000256" key="9">
    <source>
        <dbReference type="ARBA" id="ARBA00022840"/>
    </source>
</evidence>
<dbReference type="InterPro" id="IPR032807">
    <property type="entry name" value="GNVR"/>
</dbReference>
<dbReference type="EMBL" id="MJEL01000054">
    <property type="protein sequence ID" value="OEH95561.1"/>
    <property type="molecule type" value="Genomic_DNA"/>
</dbReference>
<evidence type="ECO:0000259" key="20">
    <source>
        <dbReference type="Pfam" id="PF13807"/>
    </source>
</evidence>
<evidence type="ECO:0000256" key="7">
    <source>
        <dbReference type="ARBA" id="ARBA00022741"/>
    </source>
</evidence>
<evidence type="ECO:0000256" key="6">
    <source>
        <dbReference type="ARBA" id="ARBA00022692"/>
    </source>
</evidence>
<evidence type="ECO:0000256" key="5">
    <source>
        <dbReference type="ARBA" id="ARBA00022679"/>
    </source>
</evidence>
<evidence type="ECO:0000256" key="3">
    <source>
        <dbReference type="ARBA" id="ARBA00022475"/>
    </source>
</evidence>
<comment type="subcellular location">
    <subcellularLocation>
        <location evidence="1">Cell inner membrane</location>
        <topology evidence="1">Multi-pass membrane protein</topology>
    </subcellularLocation>
</comment>
<reference evidence="21" key="1">
    <citation type="submission" date="2016-09" db="EMBL/GenBank/DDBJ databases">
        <title>Whole Genome Sequencing of Salmonella enterica subsp. enterica serovar Nottingham.</title>
        <authorList>
            <person name="Zheng J."/>
            <person name="Wang H."/>
        </authorList>
    </citation>
    <scope>NUCLEOTIDE SEQUENCE [LARGE SCALE GENOMIC DNA]</scope>
    <source>
        <strain evidence="21">CFSAN055411</strain>
    </source>
</reference>
<feature type="domain" description="Tyrosine-protein kinase G-rich" evidence="20">
    <location>
        <begin position="366"/>
        <end position="444"/>
    </location>
</feature>
<proteinExistence type="inferred from homology"/>
<accession>A0A3F3I9I4</accession>
<dbReference type="InterPro" id="IPR050445">
    <property type="entry name" value="Bact_polysacc_biosynth/exp"/>
</dbReference>
<dbReference type="CDD" id="cd05387">
    <property type="entry name" value="BY-kinase"/>
    <property type="match status" value="1"/>
</dbReference>